<feature type="compositionally biased region" description="Polar residues" evidence="1">
    <location>
        <begin position="1"/>
        <end position="13"/>
    </location>
</feature>
<dbReference type="EMBL" id="JQGA01000985">
    <property type="protein sequence ID" value="KGO70998.1"/>
    <property type="molecule type" value="Genomic_DNA"/>
</dbReference>
<feature type="transmembrane region" description="Helical" evidence="2">
    <location>
        <begin position="182"/>
        <end position="204"/>
    </location>
</feature>
<organism evidence="3 4">
    <name type="scientific">Penicillium italicum</name>
    <name type="common">Blue mold</name>
    <dbReference type="NCBI Taxonomy" id="40296"/>
    <lineage>
        <taxon>Eukaryota</taxon>
        <taxon>Fungi</taxon>
        <taxon>Dikarya</taxon>
        <taxon>Ascomycota</taxon>
        <taxon>Pezizomycotina</taxon>
        <taxon>Eurotiomycetes</taxon>
        <taxon>Eurotiomycetidae</taxon>
        <taxon>Eurotiales</taxon>
        <taxon>Aspergillaceae</taxon>
        <taxon>Penicillium</taxon>
    </lineage>
</organism>
<feature type="compositionally biased region" description="Low complexity" evidence="1">
    <location>
        <begin position="14"/>
        <end position="28"/>
    </location>
</feature>
<dbReference type="OrthoDB" id="4367545at2759"/>
<dbReference type="HOGENOM" id="CLU_1042448_0_0_1"/>
<keyword evidence="2" id="KW-0472">Membrane</keyword>
<name>A0A0A2KVQ5_PENIT</name>
<evidence type="ECO:0000313" key="4">
    <source>
        <dbReference type="Proteomes" id="UP000030104"/>
    </source>
</evidence>
<reference evidence="3 4" key="1">
    <citation type="journal article" date="2015" name="Mol. Plant Microbe Interact.">
        <title>Genome, transcriptome, and functional analyses of Penicillium expansum provide new insights into secondary metabolism and pathogenicity.</title>
        <authorList>
            <person name="Ballester A.R."/>
            <person name="Marcet-Houben M."/>
            <person name="Levin E."/>
            <person name="Sela N."/>
            <person name="Selma-Lazaro C."/>
            <person name="Carmona L."/>
            <person name="Wisniewski M."/>
            <person name="Droby S."/>
            <person name="Gonzalez-Candelas L."/>
            <person name="Gabaldon T."/>
        </authorList>
    </citation>
    <scope>NUCLEOTIDE SEQUENCE [LARGE SCALE GENOMIC DNA]</scope>
    <source>
        <strain evidence="3 4">PHI-1</strain>
    </source>
</reference>
<keyword evidence="2" id="KW-1133">Transmembrane helix</keyword>
<dbReference type="AlphaFoldDB" id="A0A0A2KVQ5"/>
<gene>
    <name evidence="3" type="ORF">PITC_065720</name>
</gene>
<dbReference type="STRING" id="40296.A0A0A2KVQ5"/>
<evidence type="ECO:0000313" key="3">
    <source>
        <dbReference type="EMBL" id="KGO70998.1"/>
    </source>
</evidence>
<accession>A0A0A2KVQ5</accession>
<proteinExistence type="predicted"/>
<feature type="region of interest" description="Disordered" evidence="1">
    <location>
        <begin position="1"/>
        <end position="28"/>
    </location>
</feature>
<comment type="caution">
    <text evidence="3">The sequence shown here is derived from an EMBL/GenBank/DDBJ whole genome shotgun (WGS) entry which is preliminary data.</text>
</comment>
<keyword evidence="2" id="KW-0812">Transmembrane</keyword>
<dbReference type="Proteomes" id="UP000030104">
    <property type="component" value="Unassembled WGS sequence"/>
</dbReference>
<dbReference type="PhylomeDB" id="A0A0A2KVQ5"/>
<sequence length="267" mass="28042">MAKKQTQAFSPASQTKTTAPAAPWKKATQPPMTSVSLVEYAMSKIQISEACCDKALAPTRRGIANSVPNFVIRPPTQPSIVNGSNCCDNAVRLDMGQMINVSVTPLTSEVSSSSGSLDSALSSSVSSSLPSAKASSSSASPPSPTNTSTPHAETNNNTNTEDITCSSGSSASATCAASKTTVISAGLGAGLGGCLLIAVVTMLVQRRIYKKNMQQKEAMINEIASTSSAQHLVYPVYPEREKMMFPAELGPRDTRIHEIEGNRLNEK</sequence>
<keyword evidence="4" id="KW-1185">Reference proteome</keyword>
<evidence type="ECO:0000256" key="2">
    <source>
        <dbReference type="SAM" id="Phobius"/>
    </source>
</evidence>
<evidence type="ECO:0000256" key="1">
    <source>
        <dbReference type="SAM" id="MobiDB-lite"/>
    </source>
</evidence>
<feature type="region of interest" description="Disordered" evidence="1">
    <location>
        <begin position="130"/>
        <end position="166"/>
    </location>
</feature>
<protein>
    <submittedName>
        <fullName evidence="3">Uncharacterized protein</fullName>
    </submittedName>
</protein>